<proteinExistence type="predicted"/>
<dbReference type="Proteomes" id="UP001162640">
    <property type="component" value="Unassembled WGS sequence"/>
</dbReference>
<dbReference type="PANTHER" id="PTHR46725">
    <property type="entry name" value="COILED-COIL DOMAIN-CONTAINING PROTEIN 57"/>
    <property type="match status" value="1"/>
</dbReference>
<feature type="region of interest" description="Disordered" evidence="2">
    <location>
        <begin position="938"/>
        <end position="961"/>
    </location>
</feature>
<evidence type="ECO:0000313" key="4">
    <source>
        <dbReference type="Proteomes" id="UP001162640"/>
    </source>
</evidence>
<reference evidence="4" key="1">
    <citation type="journal article" date="2023" name="Commun. Biol.">
        <title>Genome analysis of Parmales, the sister group of diatoms, reveals the evolutionary specialization of diatoms from phago-mixotrophs to photoautotrophs.</title>
        <authorList>
            <person name="Ban H."/>
            <person name="Sato S."/>
            <person name="Yoshikawa S."/>
            <person name="Yamada K."/>
            <person name="Nakamura Y."/>
            <person name="Ichinomiya M."/>
            <person name="Sato N."/>
            <person name="Blanc-Mathieu R."/>
            <person name="Endo H."/>
            <person name="Kuwata A."/>
            <person name="Ogata H."/>
        </authorList>
    </citation>
    <scope>NUCLEOTIDE SEQUENCE [LARGE SCALE GENOMIC DNA]</scope>
</reference>
<accession>A0A9W7BAN7</accession>
<feature type="compositionally biased region" description="Polar residues" evidence="2">
    <location>
        <begin position="411"/>
        <end position="425"/>
    </location>
</feature>
<feature type="compositionally biased region" description="Basic and acidic residues" evidence="2">
    <location>
        <begin position="358"/>
        <end position="372"/>
    </location>
</feature>
<feature type="region of interest" description="Disordered" evidence="2">
    <location>
        <begin position="398"/>
        <end position="425"/>
    </location>
</feature>
<dbReference type="GO" id="GO:0007020">
    <property type="term" value="P:microtubule nucleation"/>
    <property type="evidence" value="ECO:0007669"/>
    <property type="project" value="TreeGrafter"/>
</dbReference>
<dbReference type="GO" id="GO:0060271">
    <property type="term" value="P:cilium assembly"/>
    <property type="evidence" value="ECO:0007669"/>
    <property type="project" value="TreeGrafter"/>
</dbReference>
<feature type="compositionally biased region" description="Low complexity" evidence="2">
    <location>
        <begin position="1"/>
        <end position="14"/>
    </location>
</feature>
<feature type="region of interest" description="Disordered" evidence="2">
    <location>
        <begin position="785"/>
        <end position="807"/>
    </location>
</feature>
<keyword evidence="1" id="KW-0175">Coiled coil</keyword>
<name>A0A9W7BAN7_9STRA</name>
<organism evidence="3 4">
    <name type="scientific">Triparma laevis f. inornata</name>
    <dbReference type="NCBI Taxonomy" id="1714386"/>
    <lineage>
        <taxon>Eukaryota</taxon>
        <taxon>Sar</taxon>
        <taxon>Stramenopiles</taxon>
        <taxon>Ochrophyta</taxon>
        <taxon>Bolidophyceae</taxon>
        <taxon>Parmales</taxon>
        <taxon>Triparmaceae</taxon>
        <taxon>Triparma</taxon>
    </lineage>
</organism>
<evidence type="ECO:0000256" key="1">
    <source>
        <dbReference type="SAM" id="Coils"/>
    </source>
</evidence>
<feature type="region of interest" description="Disordered" evidence="2">
    <location>
        <begin position="164"/>
        <end position="188"/>
    </location>
</feature>
<sequence length="986" mass="112009">MSSSSAAPPTSTSPLPTPPPSSNLKEMILEKESELQTLTSYRLTSLQSMLSQKTSQMSAITQKFNKLKEDFEYNVTVIGGRDRELSRYEIYVKQVEEKLRESVEEIRRGEDEKEEEKGRWKKEIDSIKDEVKFWKGKFDDSIRDTDDRGFRFERERENLTREIEEVRRESQRQSREREEDMESQRREVTNTFDEVLRVREMEGRRREEELRTNIREVEGRYAEAMGQVEAARGREADLRAGADRDRAAAEESERALRQTKWSCEDQIRVKDGRVMELSSECSELKKANTLMAEEYEKKMSDLLGSLHEVEKAFVEQRAKHEEQAAKQQHAKDEQIRLQREKLESVNDALTNKLSQAESRVETLEDQINDDRADFDKRLKESQSKMRQDAAEHLAKVQKAEEEARDAKGRAWTSQTELSNEQGKTTELTKTVRELTVRVEELRTELSKADSGVEEARRLSKDRLTAMQREHERMLEKLEDGNAEHVRDANGQRDRAISEKRTLESKIEELEDEVTRLRTDLHGAKLRMRFTETTAPVSNANNTTEEHIDTNAGVFAALAQPSPMFSDDMGPATPLVLDSMGDSTVGFSNNNNNGNLEAENKKLREMVGVMRHEMEDLTKQLLSSPDNNLNSGPAAASAIMGNPNNTSSTTAAAALEQQLVHAREYVVLLQSSANQPDSELSLLRRHVQELSVTIDQLRSENDRLNRSSKSLRSQVVELERQLSVVDEGFKMGENPSQATIAAEKKVRDLESKLSETHSELKSISSDRNRLLDLSNKLRMDMLKASPKKDDFTHSNNNEYAEETNNPASQQLAEHLRRTESKIAAKYEAKIHDIEDNLRTLSQHNSQVRSQIDRWGAPTVEGMHLVGSSPSRSTGLAWQDEDKNLLEARRGLLKAKEEVAGIGGSWGEYGSGVPLSTTLGGIGGGDALGSAYTRPPMLRSGAGHISGTMTDSQRDVKERLARSQRRRVELLGERRKVRNYNFKDSDED</sequence>
<dbReference type="GO" id="GO:0045931">
    <property type="term" value="P:positive regulation of mitotic cell cycle"/>
    <property type="evidence" value="ECO:0007669"/>
    <property type="project" value="TreeGrafter"/>
</dbReference>
<feature type="compositionally biased region" description="Basic and acidic residues" evidence="2">
    <location>
        <begin position="398"/>
        <end position="408"/>
    </location>
</feature>
<gene>
    <name evidence="3" type="ORF">TL16_g10863</name>
</gene>
<dbReference type="GO" id="GO:0005876">
    <property type="term" value="C:spindle microtubule"/>
    <property type="evidence" value="ECO:0007669"/>
    <property type="project" value="TreeGrafter"/>
</dbReference>
<comment type="caution">
    <text evidence="3">The sequence shown here is derived from an EMBL/GenBank/DDBJ whole genome shotgun (WGS) entry which is preliminary data.</text>
</comment>
<dbReference type="PANTHER" id="PTHR46725:SF1">
    <property type="entry name" value="COILED-COIL DOMAIN-CONTAINING PROTEIN 57"/>
    <property type="match status" value="1"/>
</dbReference>
<feature type="region of interest" description="Disordered" evidence="2">
    <location>
        <begin position="353"/>
        <end position="372"/>
    </location>
</feature>
<protein>
    <submittedName>
        <fullName evidence="3">Uncharacterized protein</fullName>
    </submittedName>
</protein>
<feature type="compositionally biased region" description="Polar residues" evidence="2">
    <location>
        <begin position="792"/>
        <end position="807"/>
    </location>
</feature>
<feature type="coiled-coil region" evidence="1">
    <location>
        <begin position="679"/>
        <end position="720"/>
    </location>
</feature>
<feature type="compositionally biased region" description="Basic and acidic residues" evidence="2">
    <location>
        <begin position="950"/>
        <end position="961"/>
    </location>
</feature>
<evidence type="ECO:0000256" key="2">
    <source>
        <dbReference type="SAM" id="MobiDB-lite"/>
    </source>
</evidence>
<dbReference type="EMBL" id="BLQM01000394">
    <property type="protein sequence ID" value="GMH87446.1"/>
    <property type="molecule type" value="Genomic_DNA"/>
</dbReference>
<dbReference type="AlphaFoldDB" id="A0A9W7BAN7"/>
<feature type="region of interest" description="Disordered" evidence="2">
    <location>
        <begin position="1"/>
        <end position="24"/>
    </location>
</feature>
<dbReference type="InterPro" id="IPR042481">
    <property type="entry name" value="CCDC57"/>
</dbReference>
<evidence type="ECO:0000313" key="3">
    <source>
        <dbReference type="EMBL" id="GMH87446.1"/>
    </source>
</evidence>
<dbReference type="GO" id="GO:0034451">
    <property type="term" value="C:centriolar satellite"/>
    <property type="evidence" value="ECO:0007669"/>
    <property type="project" value="TreeGrafter"/>
</dbReference>